<feature type="domain" description="N-acetyltransferase" evidence="1">
    <location>
        <begin position="25"/>
        <end position="227"/>
    </location>
</feature>
<dbReference type="Pfam" id="PF00583">
    <property type="entry name" value="Acetyltransf_1"/>
    <property type="match status" value="1"/>
</dbReference>
<sequence length="449" mass="50727">MSVKVAAEYLPKQACRVETAEKKVVVVREYEEREKLAVEELERQCEAGQQQQGKPSLFTDLMGDPLCRARHVPLHIMLVAEYGEGEIVGVIRGCIKTVTRGNSIYVKLAYILGLRVSLTHRPNMAMSNPSKVYLSPSVSFHQLLISSMHSGCHIQVSLTSRRLGIGTKLVQKLEEWCKQKGAEYAYMATDYTNEASINLFTQKCSYMKFRTPTMLVQPVHAHHKPIGSSIAIVKLTPQLAESIYHRTFANSEFFPKDIDNILSNKLNLGTFMALPKNSFLKWDPKTGILPPSFAILSVWNTKEVFKLQVMGVSKLTYLCCMGTRLVDACMPWLRLPSFPDVFRQFGVYTLYGLHMEGQTKRTARSLMKSLCAFAHNLARDEVGCGAVVAEVGQWDPVREAIPHWKRFSWAEDLWCIKKLADSSEKCDTADWIKSQSSNSSVIFVDPRDF</sequence>
<dbReference type="EnsemblPlants" id="QL05p036043:mrna">
    <property type="protein sequence ID" value="QL05p036043:mrna"/>
    <property type="gene ID" value="QL05p036043"/>
</dbReference>
<dbReference type="AlphaFoldDB" id="A0A7N2LQM1"/>
<dbReference type="SUPFAM" id="SSF55729">
    <property type="entry name" value="Acyl-CoA N-acyltransferases (Nat)"/>
    <property type="match status" value="1"/>
</dbReference>
<evidence type="ECO:0000313" key="2">
    <source>
        <dbReference type="EnsemblPlants" id="QL05p036043:mrna"/>
    </source>
</evidence>
<dbReference type="Gene3D" id="3.40.630.30">
    <property type="match status" value="1"/>
</dbReference>
<proteinExistence type="predicted"/>
<dbReference type="InterPro" id="IPR000182">
    <property type="entry name" value="GNAT_dom"/>
</dbReference>
<reference evidence="2 3" key="1">
    <citation type="journal article" date="2016" name="G3 (Bethesda)">
        <title>First Draft Assembly and Annotation of the Genome of a California Endemic Oak Quercus lobata Nee (Fagaceae).</title>
        <authorList>
            <person name="Sork V.L."/>
            <person name="Fitz-Gibbon S.T."/>
            <person name="Puiu D."/>
            <person name="Crepeau M."/>
            <person name="Gugger P.F."/>
            <person name="Sherman R."/>
            <person name="Stevens K."/>
            <person name="Langley C.H."/>
            <person name="Pellegrini M."/>
            <person name="Salzberg S.L."/>
        </authorList>
    </citation>
    <scope>NUCLEOTIDE SEQUENCE [LARGE SCALE GENOMIC DNA]</scope>
    <source>
        <strain evidence="2 3">cv. SW786</strain>
    </source>
</reference>
<evidence type="ECO:0000313" key="3">
    <source>
        <dbReference type="Proteomes" id="UP000594261"/>
    </source>
</evidence>
<evidence type="ECO:0000259" key="1">
    <source>
        <dbReference type="PROSITE" id="PS51186"/>
    </source>
</evidence>
<dbReference type="Proteomes" id="UP000594261">
    <property type="component" value="Chromosome 5"/>
</dbReference>
<keyword evidence="3" id="KW-1185">Reference proteome</keyword>
<dbReference type="Gramene" id="QL05p036043:mrna">
    <property type="protein sequence ID" value="QL05p036043:mrna"/>
    <property type="gene ID" value="QL05p036043"/>
</dbReference>
<dbReference type="GO" id="GO:0016747">
    <property type="term" value="F:acyltransferase activity, transferring groups other than amino-acyl groups"/>
    <property type="evidence" value="ECO:0007669"/>
    <property type="project" value="InterPro"/>
</dbReference>
<protein>
    <recommendedName>
        <fullName evidence="1">N-acetyltransferase domain-containing protein</fullName>
    </recommendedName>
</protein>
<dbReference type="PANTHER" id="PTHR47370:SF6">
    <property type="entry name" value="N-ACETYLTRANSFERASE HLS1-RELATED"/>
    <property type="match status" value="1"/>
</dbReference>
<reference evidence="2" key="2">
    <citation type="submission" date="2021-01" db="UniProtKB">
        <authorList>
            <consortium name="EnsemblPlants"/>
        </authorList>
    </citation>
    <scope>IDENTIFICATION</scope>
</reference>
<dbReference type="PANTHER" id="PTHR47370">
    <property type="entry name" value="ACYL-COA N-ACYLTRANSFERASES (NAT) SUPERFAMILY PROTEIN"/>
    <property type="match status" value="1"/>
</dbReference>
<dbReference type="CDD" id="cd04301">
    <property type="entry name" value="NAT_SF"/>
    <property type="match status" value="1"/>
</dbReference>
<accession>A0A7N2LQM1</accession>
<dbReference type="OMA" id="PRWRRFC"/>
<dbReference type="InterPro" id="IPR016181">
    <property type="entry name" value="Acyl_CoA_acyltransferase"/>
</dbReference>
<dbReference type="EMBL" id="LRBV02000005">
    <property type="status" value="NOT_ANNOTATED_CDS"/>
    <property type="molecule type" value="Genomic_DNA"/>
</dbReference>
<name>A0A7N2LQM1_QUELO</name>
<organism evidence="2 3">
    <name type="scientific">Quercus lobata</name>
    <name type="common">Valley oak</name>
    <dbReference type="NCBI Taxonomy" id="97700"/>
    <lineage>
        <taxon>Eukaryota</taxon>
        <taxon>Viridiplantae</taxon>
        <taxon>Streptophyta</taxon>
        <taxon>Embryophyta</taxon>
        <taxon>Tracheophyta</taxon>
        <taxon>Spermatophyta</taxon>
        <taxon>Magnoliopsida</taxon>
        <taxon>eudicotyledons</taxon>
        <taxon>Gunneridae</taxon>
        <taxon>Pentapetalae</taxon>
        <taxon>rosids</taxon>
        <taxon>fabids</taxon>
        <taxon>Fagales</taxon>
        <taxon>Fagaceae</taxon>
        <taxon>Quercus</taxon>
    </lineage>
</organism>
<dbReference type="InterPro" id="IPR052810">
    <property type="entry name" value="Plant_NAT"/>
</dbReference>
<dbReference type="InParanoid" id="A0A7N2LQM1"/>
<dbReference type="PROSITE" id="PS51186">
    <property type="entry name" value="GNAT"/>
    <property type="match status" value="1"/>
</dbReference>